<feature type="non-terminal residue" evidence="9">
    <location>
        <position position="1"/>
    </location>
</feature>
<dbReference type="PROSITE" id="PS00731">
    <property type="entry name" value="AP_NUCLEASE_F2_3"/>
    <property type="match status" value="1"/>
</dbReference>
<comment type="similarity">
    <text evidence="2">Belongs to the AP endonuclease 2 family.</text>
</comment>
<dbReference type="GO" id="GO:0006284">
    <property type="term" value="P:base-excision repair"/>
    <property type="evidence" value="ECO:0007669"/>
    <property type="project" value="TreeGrafter"/>
</dbReference>
<comment type="cofactor">
    <cofactor evidence="1">
        <name>Zn(2+)</name>
        <dbReference type="ChEBI" id="CHEBI:29105"/>
    </cofactor>
</comment>
<keyword evidence="3" id="KW-0479">Metal-binding</keyword>
<dbReference type="AlphaFoldDB" id="X1EMV7"/>
<protein>
    <recommendedName>
        <fullName evidence="8">Xylose isomerase-like TIM barrel domain-containing protein</fullName>
    </recommendedName>
</protein>
<keyword evidence="7" id="KW-0234">DNA repair</keyword>
<accession>X1EMV7</accession>
<dbReference type="GO" id="GO:0008081">
    <property type="term" value="F:phosphoric diester hydrolase activity"/>
    <property type="evidence" value="ECO:0007669"/>
    <property type="project" value="TreeGrafter"/>
</dbReference>
<dbReference type="GO" id="GO:0003906">
    <property type="term" value="F:DNA-(apurinic or apyrimidinic site) endonuclease activity"/>
    <property type="evidence" value="ECO:0007669"/>
    <property type="project" value="TreeGrafter"/>
</dbReference>
<dbReference type="GO" id="GO:0008270">
    <property type="term" value="F:zinc ion binding"/>
    <property type="evidence" value="ECO:0007669"/>
    <property type="project" value="InterPro"/>
</dbReference>
<keyword evidence="6" id="KW-0862">Zinc</keyword>
<dbReference type="GO" id="GO:0003677">
    <property type="term" value="F:DNA binding"/>
    <property type="evidence" value="ECO:0007669"/>
    <property type="project" value="InterPro"/>
</dbReference>
<dbReference type="InterPro" id="IPR013022">
    <property type="entry name" value="Xyl_isomerase-like_TIM-brl"/>
</dbReference>
<evidence type="ECO:0000256" key="6">
    <source>
        <dbReference type="ARBA" id="ARBA00022833"/>
    </source>
</evidence>
<dbReference type="PROSITE" id="PS51432">
    <property type="entry name" value="AP_NUCLEASE_F2_4"/>
    <property type="match status" value="1"/>
</dbReference>
<evidence type="ECO:0000256" key="4">
    <source>
        <dbReference type="ARBA" id="ARBA00022763"/>
    </source>
</evidence>
<evidence type="ECO:0000256" key="2">
    <source>
        <dbReference type="ARBA" id="ARBA00005340"/>
    </source>
</evidence>
<dbReference type="InterPro" id="IPR036237">
    <property type="entry name" value="Xyl_isomerase-like_sf"/>
</dbReference>
<evidence type="ECO:0000313" key="9">
    <source>
        <dbReference type="EMBL" id="GAH34711.1"/>
    </source>
</evidence>
<evidence type="ECO:0000259" key="8">
    <source>
        <dbReference type="Pfam" id="PF01261"/>
    </source>
</evidence>
<dbReference type="Pfam" id="PF01261">
    <property type="entry name" value="AP_endonuc_2"/>
    <property type="match status" value="1"/>
</dbReference>
<name>X1EMV7_9ZZZZ</name>
<evidence type="ECO:0000256" key="1">
    <source>
        <dbReference type="ARBA" id="ARBA00001947"/>
    </source>
</evidence>
<sequence>IHLNDSKKVLGSRVDRHDQIGKGFIGKDTFRMIMNDPRLDEVPMILETPDDELWKEEIEMLYGMVSNGI</sequence>
<evidence type="ECO:0000256" key="5">
    <source>
        <dbReference type="ARBA" id="ARBA00022801"/>
    </source>
</evidence>
<dbReference type="PANTHER" id="PTHR21445:SF0">
    <property type="entry name" value="APURINIC-APYRIMIDINIC ENDONUCLEASE"/>
    <property type="match status" value="1"/>
</dbReference>
<dbReference type="Gene3D" id="3.20.20.150">
    <property type="entry name" value="Divalent-metal-dependent TIM barrel enzymes"/>
    <property type="match status" value="1"/>
</dbReference>
<dbReference type="InterPro" id="IPR001719">
    <property type="entry name" value="AP_endonuc_2"/>
</dbReference>
<dbReference type="SUPFAM" id="SSF51658">
    <property type="entry name" value="Xylose isomerase-like"/>
    <property type="match status" value="1"/>
</dbReference>
<evidence type="ECO:0000256" key="3">
    <source>
        <dbReference type="ARBA" id="ARBA00022723"/>
    </source>
</evidence>
<organism evidence="9">
    <name type="scientific">marine sediment metagenome</name>
    <dbReference type="NCBI Taxonomy" id="412755"/>
    <lineage>
        <taxon>unclassified sequences</taxon>
        <taxon>metagenomes</taxon>
        <taxon>ecological metagenomes</taxon>
    </lineage>
</organism>
<reference evidence="9" key="1">
    <citation type="journal article" date="2014" name="Front. Microbiol.">
        <title>High frequency of phylogenetically diverse reductive dehalogenase-homologous genes in deep subseafloor sedimentary metagenomes.</title>
        <authorList>
            <person name="Kawai M."/>
            <person name="Futagami T."/>
            <person name="Toyoda A."/>
            <person name="Takaki Y."/>
            <person name="Nishi S."/>
            <person name="Hori S."/>
            <person name="Arai W."/>
            <person name="Tsubouchi T."/>
            <person name="Morono Y."/>
            <person name="Uchiyama I."/>
            <person name="Ito T."/>
            <person name="Fujiyama A."/>
            <person name="Inagaki F."/>
            <person name="Takami H."/>
        </authorList>
    </citation>
    <scope>NUCLEOTIDE SEQUENCE</scope>
    <source>
        <strain evidence="9">Expedition CK06-06</strain>
    </source>
</reference>
<proteinExistence type="inferred from homology"/>
<comment type="caution">
    <text evidence="9">The sequence shown here is derived from an EMBL/GenBank/DDBJ whole genome shotgun (WGS) entry which is preliminary data.</text>
</comment>
<dbReference type="InterPro" id="IPR018246">
    <property type="entry name" value="AP_endonuc_F2_Zn_BS"/>
</dbReference>
<evidence type="ECO:0000256" key="7">
    <source>
        <dbReference type="ARBA" id="ARBA00023204"/>
    </source>
</evidence>
<feature type="domain" description="Xylose isomerase-like TIM barrel" evidence="8">
    <location>
        <begin position="1"/>
        <end position="62"/>
    </location>
</feature>
<keyword evidence="4" id="KW-0227">DNA damage</keyword>
<dbReference type="PANTHER" id="PTHR21445">
    <property type="entry name" value="ENDONUCLEASE IV ENDODEOXYRIBONUCLEASE IV"/>
    <property type="match status" value="1"/>
</dbReference>
<gene>
    <name evidence="9" type="ORF">S03H2_13058</name>
</gene>
<dbReference type="EMBL" id="BARU01006635">
    <property type="protein sequence ID" value="GAH34711.1"/>
    <property type="molecule type" value="Genomic_DNA"/>
</dbReference>
<keyword evidence="5" id="KW-0378">Hydrolase</keyword>